<sequence>MLPPSWTPANTPALKPIPDPLTLERDITHQHFETGDQVVVLKGVVGGDLWGDAMQVVTPSWHTPTDEDGWRLRDPDGGRQTYITAHPRYLVHLSRRCPDCIIYMRALSDYLLPKFPATDEVTDCGWYTTTALNQLVHISDSRSDR</sequence>
<gene>
    <name evidence="1" type="ORF">GCM10010365_71580</name>
</gene>
<proteinExistence type="predicted"/>
<reference evidence="1" key="2">
    <citation type="submission" date="2020-09" db="EMBL/GenBank/DDBJ databases">
        <authorList>
            <person name="Sun Q."/>
            <person name="Ohkuma M."/>
        </authorList>
    </citation>
    <scope>NUCLEOTIDE SEQUENCE</scope>
    <source>
        <strain evidence="1">JCM 4815</strain>
    </source>
</reference>
<accession>A0A918QC81</accession>
<name>A0A918QC81_9ACTN</name>
<evidence type="ECO:0000313" key="1">
    <source>
        <dbReference type="EMBL" id="GGZ40507.1"/>
    </source>
</evidence>
<dbReference type="AlphaFoldDB" id="A0A918QC81"/>
<reference evidence="1" key="1">
    <citation type="journal article" date="2014" name="Int. J. Syst. Evol. Microbiol.">
        <title>Complete genome sequence of Corynebacterium casei LMG S-19264T (=DSM 44701T), isolated from a smear-ripened cheese.</title>
        <authorList>
            <consortium name="US DOE Joint Genome Institute (JGI-PGF)"/>
            <person name="Walter F."/>
            <person name="Albersmeier A."/>
            <person name="Kalinowski J."/>
            <person name="Ruckert C."/>
        </authorList>
    </citation>
    <scope>NUCLEOTIDE SEQUENCE</scope>
    <source>
        <strain evidence="1">JCM 4815</strain>
    </source>
</reference>
<dbReference type="EMBL" id="BMVW01000024">
    <property type="protein sequence ID" value="GGZ40507.1"/>
    <property type="molecule type" value="Genomic_DNA"/>
</dbReference>
<organism evidence="1 2">
    <name type="scientific">Streptomyces poonensis</name>
    <dbReference type="NCBI Taxonomy" id="68255"/>
    <lineage>
        <taxon>Bacteria</taxon>
        <taxon>Bacillati</taxon>
        <taxon>Actinomycetota</taxon>
        <taxon>Actinomycetes</taxon>
        <taxon>Kitasatosporales</taxon>
        <taxon>Streptomycetaceae</taxon>
        <taxon>Streptomyces</taxon>
    </lineage>
</organism>
<comment type="caution">
    <text evidence="1">The sequence shown here is derived from an EMBL/GenBank/DDBJ whole genome shotgun (WGS) entry which is preliminary data.</text>
</comment>
<dbReference type="RefSeq" id="WP_189866673.1">
    <property type="nucleotide sequence ID" value="NZ_BMVW01000024.1"/>
</dbReference>
<evidence type="ECO:0000313" key="2">
    <source>
        <dbReference type="Proteomes" id="UP000622166"/>
    </source>
</evidence>
<keyword evidence="2" id="KW-1185">Reference proteome</keyword>
<dbReference type="Proteomes" id="UP000622166">
    <property type="component" value="Unassembled WGS sequence"/>
</dbReference>
<protein>
    <submittedName>
        <fullName evidence="1">Uncharacterized protein</fullName>
    </submittedName>
</protein>